<sequence length="137" mass="15471">MDIFFLPGRPSTSAHRRRRFAHNTQPPPDSLRRRVAPQRDSSSSSAAGSPPHLCQSARCLVSVHKHIFSTPSVTASQRPHPPPPPRHNSSVGRRPMEEDVSDLLCVRHESWWCVWDLHADEPVIFGEREVLSDGEEK</sequence>
<organism evidence="2 3">
    <name type="scientific">Striga asiatica</name>
    <name type="common">Asiatic witchweed</name>
    <name type="synonym">Buchnera asiatica</name>
    <dbReference type="NCBI Taxonomy" id="4170"/>
    <lineage>
        <taxon>Eukaryota</taxon>
        <taxon>Viridiplantae</taxon>
        <taxon>Streptophyta</taxon>
        <taxon>Embryophyta</taxon>
        <taxon>Tracheophyta</taxon>
        <taxon>Spermatophyta</taxon>
        <taxon>Magnoliopsida</taxon>
        <taxon>eudicotyledons</taxon>
        <taxon>Gunneridae</taxon>
        <taxon>Pentapetalae</taxon>
        <taxon>asterids</taxon>
        <taxon>lamiids</taxon>
        <taxon>Lamiales</taxon>
        <taxon>Orobanchaceae</taxon>
        <taxon>Buchnereae</taxon>
        <taxon>Striga</taxon>
    </lineage>
</organism>
<comment type="caution">
    <text evidence="2">The sequence shown here is derived from an EMBL/GenBank/DDBJ whole genome shotgun (WGS) entry which is preliminary data.</text>
</comment>
<evidence type="ECO:0000313" key="3">
    <source>
        <dbReference type="Proteomes" id="UP000325081"/>
    </source>
</evidence>
<feature type="region of interest" description="Disordered" evidence="1">
    <location>
        <begin position="1"/>
        <end position="52"/>
    </location>
</feature>
<evidence type="ECO:0000256" key="1">
    <source>
        <dbReference type="SAM" id="MobiDB-lite"/>
    </source>
</evidence>
<proteinExistence type="predicted"/>
<dbReference type="AlphaFoldDB" id="A0A5A7Q8A3"/>
<dbReference type="EMBL" id="BKCP01005938">
    <property type="protein sequence ID" value="GER40617.1"/>
    <property type="molecule type" value="Genomic_DNA"/>
</dbReference>
<accession>A0A5A7Q8A3</accession>
<dbReference type="Proteomes" id="UP000325081">
    <property type="component" value="Unassembled WGS sequence"/>
</dbReference>
<keyword evidence="3" id="KW-1185">Reference proteome</keyword>
<evidence type="ECO:0000313" key="2">
    <source>
        <dbReference type="EMBL" id="GER40617.1"/>
    </source>
</evidence>
<name>A0A5A7Q8A3_STRAF</name>
<reference evidence="3" key="1">
    <citation type="journal article" date="2019" name="Curr. Biol.">
        <title>Genome Sequence of Striga asiatica Provides Insight into the Evolution of Plant Parasitism.</title>
        <authorList>
            <person name="Yoshida S."/>
            <person name="Kim S."/>
            <person name="Wafula E.K."/>
            <person name="Tanskanen J."/>
            <person name="Kim Y.M."/>
            <person name="Honaas L."/>
            <person name="Yang Z."/>
            <person name="Spallek T."/>
            <person name="Conn C.E."/>
            <person name="Ichihashi Y."/>
            <person name="Cheong K."/>
            <person name="Cui S."/>
            <person name="Der J.P."/>
            <person name="Gundlach H."/>
            <person name="Jiao Y."/>
            <person name="Hori C."/>
            <person name="Ishida J.K."/>
            <person name="Kasahara H."/>
            <person name="Kiba T."/>
            <person name="Kim M.S."/>
            <person name="Koo N."/>
            <person name="Laohavisit A."/>
            <person name="Lee Y.H."/>
            <person name="Lumba S."/>
            <person name="McCourt P."/>
            <person name="Mortimer J.C."/>
            <person name="Mutuku J.M."/>
            <person name="Nomura T."/>
            <person name="Sasaki-Sekimoto Y."/>
            <person name="Seto Y."/>
            <person name="Wang Y."/>
            <person name="Wakatake T."/>
            <person name="Sakakibara H."/>
            <person name="Demura T."/>
            <person name="Yamaguchi S."/>
            <person name="Yoneyama K."/>
            <person name="Manabe R.I."/>
            <person name="Nelson D.C."/>
            <person name="Schulman A.H."/>
            <person name="Timko M.P."/>
            <person name="dePamphilis C.W."/>
            <person name="Choi D."/>
            <person name="Shirasu K."/>
        </authorList>
    </citation>
    <scope>NUCLEOTIDE SEQUENCE [LARGE SCALE GENOMIC DNA]</scope>
    <source>
        <strain evidence="3">cv. UVA1</strain>
    </source>
</reference>
<feature type="region of interest" description="Disordered" evidence="1">
    <location>
        <begin position="70"/>
        <end position="97"/>
    </location>
</feature>
<protein>
    <submittedName>
        <fullName evidence="2">Galactose oxidase/kelch repeat superfamily protein</fullName>
    </submittedName>
</protein>
<gene>
    <name evidence="2" type="ORF">STAS_17297</name>
</gene>